<proteinExistence type="predicted"/>
<evidence type="ECO:0000313" key="3">
    <source>
        <dbReference type="Proteomes" id="UP000044841"/>
    </source>
</evidence>
<sequence>MSRLNRIFGFLLGFSLASAYASYYLLEEYQAASAQLQASVEELQASTRKVIVSSHVRRIEEVEKDLKALADNTSSKEDLQKARAEAKKLVDGLHIEFLDLRSHVWGMQQDLHSVIKKETGAQRA</sequence>
<keyword evidence="1" id="KW-0175">Coiled coil</keyword>
<keyword evidence="3" id="KW-1185">Reference proteome</keyword>
<evidence type="ECO:0000256" key="1">
    <source>
        <dbReference type="SAM" id="Coils"/>
    </source>
</evidence>
<feature type="coiled-coil region" evidence="1">
    <location>
        <begin position="26"/>
        <end position="96"/>
    </location>
</feature>
<dbReference type="Proteomes" id="UP000044841">
    <property type="component" value="Unassembled WGS sequence"/>
</dbReference>
<dbReference type="PANTHER" id="PTHR37849:SF1">
    <property type="entry name" value="YALI0E11605P"/>
    <property type="match status" value="1"/>
</dbReference>
<name>A0A0K6G9Q1_9AGAM</name>
<dbReference type="PANTHER" id="PTHR37849">
    <property type="entry name" value="YALI0E11605P"/>
    <property type="match status" value="1"/>
</dbReference>
<evidence type="ECO:0000313" key="2">
    <source>
        <dbReference type="EMBL" id="CUA75084.1"/>
    </source>
</evidence>
<gene>
    <name evidence="2" type="ORF">RSOLAG22IIIB_01725</name>
</gene>
<accession>A0A0K6G9Q1</accession>
<dbReference type="AlphaFoldDB" id="A0A0K6G9Q1"/>
<organism evidence="2 3">
    <name type="scientific">Rhizoctonia solani</name>
    <dbReference type="NCBI Taxonomy" id="456999"/>
    <lineage>
        <taxon>Eukaryota</taxon>
        <taxon>Fungi</taxon>
        <taxon>Dikarya</taxon>
        <taxon>Basidiomycota</taxon>
        <taxon>Agaricomycotina</taxon>
        <taxon>Agaricomycetes</taxon>
        <taxon>Cantharellales</taxon>
        <taxon>Ceratobasidiaceae</taxon>
        <taxon>Rhizoctonia</taxon>
    </lineage>
</organism>
<protein>
    <submittedName>
        <fullName evidence="2">Uncharacterized protein</fullName>
    </submittedName>
</protein>
<dbReference type="EMBL" id="CYGV01001511">
    <property type="protein sequence ID" value="CUA75084.1"/>
    <property type="molecule type" value="Genomic_DNA"/>
</dbReference>
<reference evidence="2 3" key="1">
    <citation type="submission" date="2015-07" db="EMBL/GenBank/DDBJ databases">
        <authorList>
            <person name="Noorani M."/>
        </authorList>
    </citation>
    <scope>NUCLEOTIDE SEQUENCE [LARGE SCALE GENOMIC DNA]</scope>
    <source>
        <strain evidence="2">BBA 69670</strain>
    </source>
</reference>